<proteinExistence type="predicted"/>
<evidence type="ECO:0000313" key="2">
    <source>
        <dbReference type="Proteomes" id="UP000274429"/>
    </source>
</evidence>
<dbReference type="AlphaFoldDB" id="A0A0R3WQ54"/>
<dbReference type="Proteomes" id="UP000274429">
    <property type="component" value="Unassembled WGS sequence"/>
</dbReference>
<evidence type="ECO:0000313" key="1">
    <source>
        <dbReference type="EMBL" id="VDM21416.1"/>
    </source>
</evidence>
<keyword evidence="2" id="KW-1185">Reference proteome</keyword>
<dbReference type="WBParaSite" id="TTAC_0000289401-mRNA-1">
    <property type="protein sequence ID" value="TTAC_0000289401-mRNA-1"/>
    <property type="gene ID" value="TTAC_0000289401"/>
</dbReference>
<name>A0A0R3WQ54_HYDTA</name>
<gene>
    <name evidence="1" type="ORF">TTAC_LOCUS2879</name>
</gene>
<reference evidence="1 2" key="2">
    <citation type="submission" date="2018-11" db="EMBL/GenBank/DDBJ databases">
        <authorList>
            <consortium name="Pathogen Informatics"/>
        </authorList>
    </citation>
    <scope>NUCLEOTIDE SEQUENCE [LARGE SCALE GENOMIC DNA]</scope>
</reference>
<protein>
    <submittedName>
        <fullName evidence="3">BACK domain-containing protein</fullName>
    </submittedName>
</protein>
<dbReference type="OrthoDB" id="10621623at2759"/>
<reference evidence="3" key="1">
    <citation type="submission" date="2017-02" db="UniProtKB">
        <authorList>
            <consortium name="WormBaseParasite"/>
        </authorList>
    </citation>
    <scope>IDENTIFICATION</scope>
</reference>
<sequence>MEKAKKIMYADICKYLNGSDIVSVCEALPHIKCILFSKAIVEVLRKYVSTMQWVDATVYRWIYSAISMSKSAESEKTNEEEAELLYKVIQCYRDDRQYRKNFIRYDLPCTDRVFHIL</sequence>
<dbReference type="EMBL" id="UYWX01001628">
    <property type="protein sequence ID" value="VDM21416.1"/>
    <property type="molecule type" value="Genomic_DNA"/>
</dbReference>
<organism evidence="3">
    <name type="scientific">Hydatigena taeniaeformis</name>
    <name type="common">Feline tapeworm</name>
    <name type="synonym">Taenia taeniaeformis</name>
    <dbReference type="NCBI Taxonomy" id="6205"/>
    <lineage>
        <taxon>Eukaryota</taxon>
        <taxon>Metazoa</taxon>
        <taxon>Spiralia</taxon>
        <taxon>Lophotrochozoa</taxon>
        <taxon>Platyhelminthes</taxon>
        <taxon>Cestoda</taxon>
        <taxon>Eucestoda</taxon>
        <taxon>Cyclophyllidea</taxon>
        <taxon>Taeniidae</taxon>
        <taxon>Hydatigera</taxon>
    </lineage>
</organism>
<evidence type="ECO:0000313" key="3">
    <source>
        <dbReference type="WBParaSite" id="TTAC_0000289401-mRNA-1"/>
    </source>
</evidence>
<accession>A0A0R3WQ54</accession>